<proteinExistence type="predicted"/>
<accession>A0ABD3NZ32</accession>
<dbReference type="EMBL" id="JALLPJ020000876">
    <property type="protein sequence ID" value="KAL3780746.1"/>
    <property type="molecule type" value="Genomic_DNA"/>
</dbReference>
<protein>
    <submittedName>
        <fullName evidence="2">Uncharacterized protein</fullName>
    </submittedName>
</protein>
<dbReference type="Proteomes" id="UP001530400">
    <property type="component" value="Unassembled WGS sequence"/>
</dbReference>
<evidence type="ECO:0000313" key="3">
    <source>
        <dbReference type="Proteomes" id="UP001530400"/>
    </source>
</evidence>
<keyword evidence="3" id="KW-1185">Reference proteome</keyword>
<feature type="compositionally biased region" description="Basic and acidic residues" evidence="1">
    <location>
        <begin position="15"/>
        <end position="24"/>
    </location>
</feature>
<name>A0ABD3NZ32_9STRA</name>
<evidence type="ECO:0000313" key="2">
    <source>
        <dbReference type="EMBL" id="KAL3780746.1"/>
    </source>
</evidence>
<evidence type="ECO:0000256" key="1">
    <source>
        <dbReference type="SAM" id="MobiDB-lite"/>
    </source>
</evidence>
<sequence>MSTDTPSGGEQTPSEPRRRGRQGDLRAISLLEIVVPLLPEAEAVQQEVPTEG</sequence>
<organism evidence="2 3">
    <name type="scientific">Cyclotella atomus</name>
    <dbReference type="NCBI Taxonomy" id="382360"/>
    <lineage>
        <taxon>Eukaryota</taxon>
        <taxon>Sar</taxon>
        <taxon>Stramenopiles</taxon>
        <taxon>Ochrophyta</taxon>
        <taxon>Bacillariophyta</taxon>
        <taxon>Coscinodiscophyceae</taxon>
        <taxon>Thalassiosirophycidae</taxon>
        <taxon>Stephanodiscales</taxon>
        <taxon>Stephanodiscaceae</taxon>
        <taxon>Cyclotella</taxon>
    </lineage>
</organism>
<gene>
    <name evidence="2" type="ORF">ACHAWO_005533</name>
</gene>
<comment type="caution">
    <text evidence="2">The sequence shown here is derived from an EMBL/GenBank/DDBJ whole genome shotgun (WGS) entry which is preliminary data.</text>
</comment>
<feature type="compositionally biased region" description="Polar residues" evidence="1">
    <location>
        <begin position="1"/>
        <end position="14"/>
    </location>
</feature>
<feature type="region of interest" description="Disordered" evidence="1">
    <location>
        <begin position="1"/>
        <end position="24"/>
    </location>
</feature>
<reference evidence="2 3" key="1">
    <citation type="submission" date="2024-10" db="EMBL/GenBank/DDBJ databases">
        <title>Updated reference genomes for cyclostephanoid diatoms.</title>
        <authorList>
            <person name="Roberts W.R."/>
            <person name="Alverson A.J."/>
        </authorList>
    </citation>
    <scope>NUCLEOTIDE SEQUENCE [LARGE SCALE GENOMIC DNA]</scope>
    <source>
        <strain evidence="2 3">AJA010-31</strain>
    </source>
</reference>
<dbReference type="AlphaFoldDB" id="A0ABD3NZ32"/>